<keyword evidence="2" id="KW-1185">Reference proteome</keyword>
<accession>A0A323VEP0</accession>
<dbReference type="InterPro" id="IPR036895">
    <property type="entry name" value="Uracil-DNA_glycosylase-like_sf"/>
</dbReference>
<dbReference type="Proteomes" id="UP000247602">
    <property type="component" value="Unassembled WGS sequence"/>
</dbReference>
<reference evidence="1 2" key="1">
    <citation type="submission" date="2018-06" db="EMBL/GenBank/DDBJ databases">
        <title>Draft genome sequence of Modestobacter versicolor CP153-2.</title>
        <authorList>
            <person name="Gundlapally S.R."/>
        </authorList>
    </citation>
    <scope>NUCLEOTIDE SEQUENCE [LARGE SCALE GENOMIC DNA]</scope>
    <source>
        <strain evidence="1 2">CP153-2</strain>
    </source>
</reference>
<evidence type="ECO:0000313" key="1">
    <source>
        <dbReference type="EMBL" id="PZA23089.1"/>
    </source>
</evidence>
<proteinExistence type="predicted"/>
<sequence>MTCEADGHQSRCSSVGQLVIGEPVGTFPFGRRSDRCPPRQLPGAAAVVLGVYPSALHIRWSGPRTRIAALAVDREPWPFWDGADEVDRVERWREQVGWRPAWGRAEPAGRLNGSSGRVLRDQVLRPLGLGLDSVWLTDALPFFHVHRGPGTQGAAMVDRYDPFAAEHGLPRHQLPDRPAPHRLIERAVTEEGQRLMDEIGRSEAPLLITLGNEALAVAAALTTGGLPDQLSRPSYGRRFSVALPDRSIDVLPLVHPGQRSSSWTQAHARWIDSLAT</sequence>
<evidence type="ECO:0008006" key="3">
    <source>
        <dbReference type="Google" id="ProtNLM"/>
    </source>
</evidence>
<dbReference type="EMBL" id="QKNV01000012">
    <property type="protein sequence ID" value="PZA23089.1"/>
    <property type="molecule type" value="Genomic_DNA"/>
</dbReference>
<comment type="caution">
    <text evidence="1">The sequence shown here is derived from an EMBL/GenBank/DDBJ whole genome shotgun (WGS) entry which is preliminary data.</text>
</comment>
<dbReference type="AlphaFoldDB" id="A0A323VEP0"/>
<organism evidence="1 2">
    <name type="scientific">Modestobacter versicolor</name>
    <dbReference type="NCBI Taxonomy" id="429133"/>
    <lineage>
        <taxon>Bacteria</taxon>
        <taxon>Bacillati</taxon>
        <taxon>Actinomycetota</taxon>
        <taxon>Actinomycetes</taxon>
        <taxon>Geodermatophilales</taxon>
        <taxon>Geodermatophilaceae</taxon>
        <taxon>Modestobacter</taxon>
    </lineage>
</organism>
<evidence type="ECO:0000313" key="2">
    <source>
        <dbReference type="Proteomes" id="UP000247602"/>
    </source>
</evidence>
<protein>
    <recommendedName>
        <fullName evidence="3">Uracil-DNA glycosylase-like domain-containing protein</fullName>
    </recommendedName>
</protein>
<name>A0A323VEP0_9ACTN</name>
<gene>
    <name evidence="1" type="ORF">DMO24_01585</name>
</gene>
<dbReference type="Gene3D" id="3.40.470.10">
    <property type="entry name" value="Uracil-DNA glycosylase-like domain"/>
    <property type="match status" value="1"/>
</dbReference>